<feature type="transmembrane region" description="Helical" evidence="2">
    <location>
        <begin position="245"/>
        <end position="270"/>
    </location>
</feature>
<feature type="region of interest" description="Disordered" evidence="1">
    <location>
        <begin position="312"/>
        <end position="353"/>
    </location>
</feature>
<dbReference type="RefSeq" id="WP_091610319.1">
    <property type="nucleotide sequence ID" value="NZ_FMCX01000005.1"/>
</dbReference>
<feature type="transmembrane region" description="Helical" evidence="2">
    <location>
        <begin position="141"/>
        <end position="163"/>
    </location>
</feature>
<dbReference type="PANTHER" id="PTHR20992:SF9">
    <property type="entry name" value="AT15442P-RELATED"/>
    <property type="match status" value="1"/>
</dbReference>
<organism evidence="3 4">
    <name type="scientific">Micromonospora mirobrigensis</name>
    <dbReference type="NCBI Taxonomy" id="262898"/>
    <lineage>
        <taxon>Bacteria</taxon>
        <taxon>Bacillati</taxon>
        <taxon>Actinomycetota</taxon>
        <taxon>Actinomycetes</taxon>
        <taxon>Micromonosporales</taxon>
        <taxon>Micromonosporaceae</taxon>
        <taxon>Micromonospora</taxon>
    </lineage>
</organism>
<dbReference type="OrthoDB" id="8061853at2"/>
<keyword evidence="4" id="KW-1185">Reference proteome</keyword>
<dbReference type="Pfam" id="PF04087">
    <property type="entry name" value="DUF389"/>
    <property type="match status" value="1"/>
</dbReference>
<keyword evidence="2" id="KW-1133">Transmembrane helix</keyword>
<evidence type="ECO:0000256" key="1">
    <source>
        <dbReference type="SAM" id="MobiDB-lite"/>
    </source>
</evidence>
<dbReference type="InterPro" id="IPR005240">
    <property type="entry name" value="DUF389"/>
</dbReference>
<evidence type="ECO:0000313" key="3">
    <source>
        <dbReference type="EMBL" id="SCF29523.1"/>
    </source>
</evidence>
<accession>A0A1C4Z939</accession>
<proteinExistence type="predicted"/>
<protein>
    <submittedName>
        <fullName evidence="3">Uncharacterized hydrophobic domain-containing protein</fullName>
    </submittedName>
</protein>
<feature type="transmembrane region" description="Helical" evidence="2">
    <location>
        <begin position="276"/>
        <end position="302"/>
    </location>
</feature>
<evidence type="ECO:0000313" key="4">
    <source>
        <dbReference type="Proteomes" id="UP000199504"/>
    </source>
</evidence>
<dbReference type="AlphaFoldDB" id="A0A1C4Z939"/>
<sequence>MLHLRVITPTDRSEAAADLLAADPGVTHLVVLPGVARQPAGDLILCDVVRERADEVLRGLQDLGVEARGGISADDVELTLSASADRAAEEAPGSGADAVVWDEVAAKTGEQTELSGTFLVLIVVATMIAGIGVLLDQPILIVGAMVVGPEFGPLAALCVALLRRKGRVAVQSVKALAVGFLAAAVATVVSTWALDAAGLVSREMLLAERPLTDFIWRPDALSWVVGILAGIAGMLSLTSKKSGSLVGVLISVTTVPAAANVAVAVAYRVWHEAAGSALQLLINLCAIVLAGLATLATQQLWWRSVDRRVRRQLGGERGARPGSGVSPGRPRPRAGDPADPAAEPSPRPGRPAR</sequence>
<dbReference type="PANTHER" id="PTHR20992">
    <property type="entry name" value="AT15442P-RELATED"/>
    <property type="match status" value="1"/>
</dbReference>
<dbReference type="STRING" id="262898.GA0070564_105203"/>
<keyword evidence="2" id="KW-0812">Transmembrane</keyword>
<feature type="transmembrane region" description="Helical" evidence="2">
    <location>
        <begin position="220"/>
        <end position="238"/>
    </location>
</feature>
<evidence type="ECO:0000256" key="2">
    <source>
        <dbReference type="SAM" id="Phobius"/>
    </source>
</evidence>
<reference evidence="4" key="1">
    <citation type="submission" date="2016-06" db="EMBL/GenBank/DDBJ databases">
        <authorList>
            <person name="Varghese N."/>
            <person name="Submissions Spin"/>
        </authorList>
    </citation>
    <scope>NUCLEOTIDE SEQUENCE [LARGE SCALE GENOMIC DNA]</scope>
    <source>
        <strain evidence="4">DSM 44830</strain>
    </source>
</reference>
<feature type="compositionally biased region" description="Pro residues" evidence="1">
    <location>
        <begin position="343"/>
        <end position="353"/>
    </location>
</feature>
<keyword evidence="2" id="KW-0472">Membrane</keyword>
<feature type="transmembrane region" description="Helical" evidence="2">
    <location>
        <begin position="175"/>
        <end position="200"/>
    </location>
</feature>
<dbReference type="EMBL" id="FMCX01000005">
    <property type="protein sequence ID" value="SCF29523.1"/>
    <property type="molecule type" value="Genomic_DNA"/>
</dbReference>
<dbReference type="Proteomes" id="UP000199504">
    <property type="component" value="Unassembled WGS sequence"/>
</dbReference>
<name>A0A1C4Z939_9ACTN</name>
<feature type="transmembrane region" description="Helical" evidence="2">
    <location>
        <begin position="117"/>
        <end position="135"/>
    </location>
</feature>
<gene>
    <name evidence="3" type="ORF">GA0070564_105203</name>
</gene>